<dbReference type="GO" id="GO:0016887">
    <property type="term" value="F:ATP hydrolysis activity"/>
    <property type="evidence" value="ECO:0007669"/>
    <property type="project" value="InterPro"/>
</dbReference>
<dbReference type="GO" id="GO:0009376">
    <property type="term" value="C:HslUV protease complex"/>
    <property type="evidence" value="ECO:0007669"/>
    <property type="project" value="UniProtKB-UniRule"/>
</dbReference>
<dbReference type="SMART" id="SM00382">
    <property type="entry name" value="AAA"/>
    <property type="match status" value="1"/>
</dbReference>
<comment type="caution">
    <text evidence="8">The sequence shown here is derived from an EMBL/GenBank/DDBJ whole genome shotgun (WGS) entry which is preliminary data.</text>
</comment>
<dbReference type="EMBL" id="QGGI01000030">
    <property type="protein sequence ID" value="PWJ86724.1"/>
    <property type="molecule type" value="Genomic_DNA"/>
</dbReference>
<feature type="domain" description="Clp ATPase C-terminal" evidence="7">
    <location>
        <begin position="363"/>
        <end position="459"/>
    </location>
</feature>
<dbReference type="AlphaFoldDB" id="A0AA45C4K8"/>
<feature type="domain" description="AAA+ ATPase" evidence="6">
    <location>
        <begin position="51"/>
        <end position="364"/>
    </location>
</feature>
<dbReference type="Gene3D" id="3.40.50.300">
    <property type="entry name" value="P-loop containing nucleotide triphosphate hydrolases"/>
    <property type="match status" value="2"/>
</dbReference>
<dbReference type="NCBIfam" id="TIGR00390">
    <property type="entry name" value="hslU"/>
    <property type="match status" value="1"/>
</dbReference>
<comment type="similarity">
    <text evidence="1 5">Belongs to the ClpX chaperone family. HslU subfamily.</text>
</comment>
<comment type="subunit">
    <text evidence="5">A double ring-shaped homohexamer of HslV is capped on each side by a ring-shaped HslU homohexamer. The assembly of the HslU/HslV complex is dependent on binding of ATP.</text>
</comment>
<dbReference type="InterPro" id="IPR003959">
    <property type="entry name" value="ATPase_AAA_core"/>
</dbReference>
<evidence type="ECO:0000313" key="8">
    <source>
        <dbReference type="EMBL" id="PWJ86724.1"/>
    </source>
</evidence>
<gene>
    <name evidence="5" type="primary">hslU</name>
    <name evidence="8" type="ORF">C7380_1307</name>
</gene>
<dbReference type="RefSeq" id="WP_109606555.1">
    <property type="nucleotide sequence ID" value="NZ_JAMHJO010000012.1"/>
</dbReference>
<evidence type="ECO:0000259" key="7">
    <source>
        <dbReference type="SMART" id="SM01086"/>
    </source>
</evidence>
<dbReference type="NCBIfam" id="NF003544">
    <property type="entry name" value="PRK05201.1"/>
    <property type="match status" value="1"/>
</dbReference>
<evidence type="ECO:0000256" key="5">
    <source>
        <dbReference type="HAMAP-Rule" id="MF_00249"/>
    </source>
</evidence>
<feature type="binding site" evidence="5">
    <location>
        <begin position="62"/>
        <end position="67"/>
    </location>
    <ligand>
        <name>ATP</name>
        <dbReference type="ChEBI" id="CHEBI:30616"/>
    </ligand>
</feature>
<reference evidence="8 9" key="1">
    <citation type="submission" date="2018-05" db="EMBL/GenBank/DDBJ databases">
        <title>Genomic Encyclopedia of Type Strains, Phase IV (KMG-IV): sequencing the most valuable type-strain genomes for metagenomic binning, comparative biology and taxonomic classification.</title>
        <authorList>
            <person name="Goeker M."/>
        </authorList>
    </citation>
    <scope>NUCLEOTIDE SEQUENCE [LARGE SCALE GENOMIC DNA]</scope>
    <source>
        <strain evidence="8 9">DSM 24906</strain>
    </source>
</reference>
<dbReference type="InterPro" id="IPR019489">
    <property type="entry name" value="Clp_ATPase_C"/>
</dbReference>
<dbReference type="FunFam" id="3.40.50.300:FF:000220">
    <property type="entry name" value="ATP-dependent protease ATPase subunit HslU"/>
    <property type="match status" value="1"/>
</dbReference>
<dbReference type="SUPFAM" id="SSF52540">
    <property type="entry name" value="P-loop containing nucleoside triphosphate hydrolases"/>
    <property type="match status" value="1"/>
</dbReference>
<feature type="binding site" evidence="5">
    <location>
        <position position="349"/>
    </location>
    <ligand>
        <name>ATP</name>
        <dbReference type="ChEBI" id="CHEBI:30616"/>
    </ligand>
</feature>
<dbReference type="Gene3D" id="1.10.8.60">
    <property type="match status" value="1"/>
</dbReference>
<protein>
    <recommendedName>
        <fullName evidence="5">ATP-dependent protease ATPase subunit HslU</fullName>
    </recommendedName>
    <alternativeName>
        <fullName evidence="5">Unfoldase HslU</fullName>
    </alternativeName>
</protein>
<feature type="binding site" evidence="5">
    <location>
        <position position="20"/>
    </location>
    <ligand>
        <name>ATP</name>
        <dbReference type="ChEBI" id="CHEBI:30616"/>
    </ligand>
</feature>
<keyword evidence="9" id="KW-1185">Reference proteome</keyword>
<dbReference type="InterPro" id="IPR027417">
    <property type="entry name" value="P-loop_NTPase"/>
</dbReference>
<keyword evidence="8" id="KW-0378">Hydrolase</keyword>
<keyword evidence="5" id="KW-0963">Cytoplasm</keyword>
<evidence type="ECO:0000256" key="3">
    <source>
        <dbReference type="ARBA" id="ARBA00022840"/>
    </source>
</evidence>
<dbReference type="PANTHER" id="PTHR48102">
    <property type="entry name" value="ATP-DEPENDENT CLP PROTEASE ATP-BINDING SUBUNIT CLPX-LIKE, MITOCHONDRIAL-RELATED"/>
    <property type="match status" value="1"/>
</dbReference>
<dbReference type="InterPro" id="IPR003593">
    <property type="entry name" value="AAA+_ATPase"/>
</dbReference>
<evidence type="ECO:0000259" key="6">
    <source>
        <dbReference type="SMART" id="SM00382"/>
    </source>
</evidence>
<dbReference type="GO" id="GO:0008233">
    <property type="term" value="F:peptidase activity"/>
    <property type="evidence" value="ECO:0007669"/>
    <property type="project" value="UniProtKB-KW"/>
</dbReference>
<dbReference type="GO" id="GO:0043335">
    <property type="term" value="P:protein unfolding"/>
    <property type="evidence" value="ECO:0007669"/>
    <property type="project" value="UniProtKB-UniRule"/>
</dbReference>
<dbReference type="Pfam" id="PF07724">
    <property type="entry name" value="AAA_2"/>
    <property type="match status" value="1"/>
</dbReference>
<proteinExistence type="inferred from homology"/>
<keyword evidence="8" id="KW-0645">Protease</keyword>
<dbReference type="InterPro" id="IPR004491">
    <property type="entry name" value="HslU"/>
</dbReference>
<comment type="function">
    <text evidence="5">ATPase subunit of a proteasome-like degradation complex; this subunit has chaperone activity. The binding of ATP and its subsequent hydrolysis by HslU are essential for unfolding of protein substrates subsequently hydrolyzed by HslV. HslU recognizes the N-terminal part of its protein substrates and unfolds these before they are guided to HslV for hydrolysis.</text>
</comment>
<accession>A0AA45C4K8</accession>
<evidence type="ECO:0000313" key="9">
    <source>
        <dbReference type="Proteomes" id="UP000245921"/>
    </source>
</evidence>
<dbReference type="GO" id="GO:0005524">
    <property type="term" value="F:ATP binding"/>
    <property type="evidence" value="ECO:0007669"/>
    <property type="project" value="UniProtKB-UniRule"/>
</dbReference>
<dbReference type="HAMAP" id="MF_00249">
    <property type="entry name" value="HslU"/>
    <property type="match status" value="1"/>
</dbReference>
<dbReference type="Pfam" id="PF00004">
    <property type="entry name" value="AAA"/>
    <property type="match status" value="1"/>
</dbReference>
<evidence type="ECO:0000256" key="2">
    <source>
        <dbReference type="ARBA" id="ARBA00022741"/>
    </source>
</evidence>
<keyword evidence="4 5" id="KW-0143">Chaperone</keyword>
<evidence type="ECO:0000256" key="1">
    <source>
        <dbReference type="ARBA" id="ARBA00009771"/>
    </source>
</evidence>
<keyword evidence="3 5" id="KW-0067">ATP-binding</keyword>
<name>A0AA45C4K8_9BACT</name>
<organism evidence="8 9">
    <name type="scientific">Oceanotoga teriensis</name>
    <dbReference type="NCBI Taxonomy" id="515440"/>
    <lineage>
        <taxon>Bacteria</taxon>
        <taxon>Thermotogati</taxon>
        <taxon>Thermotogota</taxon>
        <taxon>Thermotogae</taxon>
        <taxon>Petrotogales</taxon>
        <taxon>Petrotogaceae</taxon>
        <taxon>Oceanotoga</taxon>
    </lineage>
</organism>
<dbReference type="InterPro" id="IPR050052">
    <property type="entry name" value="ATP-dep_Clp_protease_ClpX"/>
</dbReference>
<comment type="subcellular location">
    <subcellularLocation>
        <location evidence="5">Cytoplasm</location>
    </subcellularLocation>
</comment>
<dbReference type="GO" id="GO:0036402">
    <property type="term" value="F:proteasome-activating activity"/>
    <property type="evidence" value="ECO:0007669"/>
    <property type="project" value="UniProtKB-UniRule"/>
</dbReference>
<dbReference type="PANTHER" id="PTHR48102:SF3">
    <property type="entry name" value="ATP-DEPENDENT PROTEASE ATPASE SUBUNIT HSLU"/>
    <property type="match status" value="1"/>
</dbReference>
<evidence type="ECO:0000256" key="4">
    <source>
        <dbReference type="ARBA" id="ARBA00023186"/>
    </source>
</evidence>
<keyword evidence="2 5" id="KW-0547">Nucleotide-binding</keyword>
<dbReference type="SMART" id="SM01086">
    <property type="entry name" value="ClpB_D2-small"/>
    <property type="match status" value="1"/>
</dbReference>
<dbReference type="Proteomes" id="UP000245921">
    <property type="component" value="Unassembled WGS sequence"/>
</dbReference>
<sequence length="471" mass="53884">MVLDQLTPRKIVGELNKYIIGQDSAKKLVAIALRNRIRRLNLDEELKKEIIPKNILMMGPTGVGKTEIARRLAEIANAPFVKFEATRFTEVGYVGKNVESMIRELVDVSINLVRKEMISEVEKRAEKLVEERLIEIFVPGNKKNEQKAPFMEMLQMFGQNNPYINNENENNKVKDSDDINKRRAEIFEKLKNGELEEIEIEIELEEDSSPMFAGMGPEFEDMGIQLGEMFQNMMPKKKNKRRMKVSEARKVLLPIEAEKLIDKDKMIHEGIERAQNRGIIFLDEIDKITTRNGQGNGGEVSREGVQRDLLPIVEGTNIVTKYGPVKTDYILFIAAGAFHVAKPSDLIPELQGRFPVRVELEDLTEEDFLNILTKPQNAILKQYIELLKTDEVEIKFTDDGIKELAHIAFDLNQKIENIGARRLYTVVEKVLEEVSFEAPASTPWSLEIDSDYVKNKLGPVIDDENVREFIL</sequence>
<feature type="binding site" evidence="5">
    <location>
        <position position="421"/>
    </location>
    <ligand>
        <name>ATP</name>
        <dbReference type="ChEBI" id="CHEBI:30616"/>
    </ligand>
</feature>
<feature type="binding site" evidence="5">
    <location>
        <position position="283"/>
    </location>
    <ligand>
        <name>ATP</name>
        <dbReference type="ChEBI" id="CHEBI:30616"/>
    </ligand>
</feature>